<name>A0A8T3BMM9_DENNO</name>
<protein>
    <submittedName>
        <fullName evidence="1">Uncharacterized protein</fullName>
    </submittedName>
</protein>
<dbReference type="Proteomes" id="UP000829196">
    <property type="component" value="Unassembled WGS sequence"/>
</dbReference>
<organism evidence="1 2">
    <name type="scientific">Dendrobium nobile</name>
    <name type="common">Orchid</name>
    <dbReference type="NCBI Taxonomy" id="94219"/>
    <lineage>
        <taxon>Eukaryota</taxon>
        <taxon>Viridiplantae</taxon>
        <taxon>Streptophyta</taxon>
        <taxon>Embryophyta</taxon>
        <taxon>Tracheophyta</taxon>
        <taxon>Spermatophyta</taxon>
        <taxon>Magnoliopsida</taxon>
        <taxon>Liliopsida</taxon>
        <taxon>Asparagales</taxon>
        <taxon>Orchidaceae</taxon>
        <taxon>Epidendroideae</taxon>
        <taxon>Malaxideae</taxon>
        <taxon>Dendrobiinae</taxon>
        <taxon>Dendrobium</taxon>
    </lineage>
</organism>
<evidence type="ECO:0000313" key="2">
    <source>
        <dbReference type="Proteomes" id="UP000829196"/>
    </source>
</evidence>
<proteinExistence type="predicted"/>
<evidence type="ECO:0000313" key="1">
    <source>
        <dbReference type="EMBL" id="KAI0516491.1"/>
    </source>
</evidence>
<keyword evidence="2" id="KW-1185">Reference proteome</keyword>
<accession>A0A8T3BMM9</accession>
<gene>
    <name evidence="1" type="ORF">KFK09_009167</name>
</gene>
<comment type="caution">
    <text evidence="1">The sequence shown here is derived from an EMBL/GenBank/DDBJ whole genome shotgun (WGS) entry which is preliminary data.</text>
</comment>
<dbReference type="AlphaFoldDB" id="A0A8T3BMM9"/>
<reference evidence="1" key="1">
    <citation type="journal article" date="2022" name="Front. Genet.">
        <title>Chromosome-Scale Assembly of the Dendrobium nobile Genome Provides Insights Into the Molecular Mechanism of the Biosynthesis of the Medicinal Active Ingredient of Dendrobium.</title>
        <authorList>
            <person name="Xu Q."/>
            <person name="Niu S.-C."/>
            <person name="Li K.-L."/>
            <person name="Zheng P.-J."/>
            <person name="Zhang X.-J."/>
            <person name="Jia Y."/>
            <person name="Liu Y."/>
            <person name="Niu Y.-X."/>
            <person name="Yu L.-H."/>
            <person name="Chen D.-F."/>
            <person name="Zhang G.-Q."/>
        </authorList>
    </citation>
    <scope>NUCLEOTIDE SEQUENCE</scope>
    <source>
        <tissue evidence="1">Leaf</tissue>
    </source>
</reference>
<dbReference type="EMBL" id="JAGYWB010000007">
    <property type="protein sequence ID" value="KAI0516491.1"/>
    <property type="molecule type" value="Genomic_DNA"/>
</dbReference>
<sequence length="65" mass="7132">MNYGISKSHQLYAAPQMLVQHQPQLQPPPPQAATGHLYYYSTANPLNTSSTIVFAVKFTTGNVLV</sequence>